<dbReference type="InterPro" id="IPR023772">
    <property type="entry name" value="DNA-bd_HTH_TetR-type_CS"/>
</dbReference>
<dbReference type="GO" id="GO:0003700">
    <property type="term" value="F:DNA-binding transcription factor activity"/>
    <property type="evidence" value="ECO:0007669"/>
    <property type="project" value="TreeGrafter"/>
</dbReference>
<evidence type="ECO:0000313" key="7">
    <source>
        <dbReference type="Proteomes" id="UP000318720"/>
    </source>
</evidence>
<sequence>MAPTSETLTAERILEVTEEVLRRHGPAKATVVDVARALGVSHGSVYRHFRTKAALRAAVTRRWLDRTTATLTAVATAEDRDPETRLRDWLTILFEAKRRKADGDPELFATYQVLTGENVEAVTEHVTDLTGQLTQIVRSGVDTGLFTATDPATAARAVFHATARFHDPAYAPAWRQPDIEAQFKAVVDLVVRGLRG</sequence>
<dbReference type="Proteomes" id="UP000318720">
    <property type="component" value="Unassembled WGS sequence"/>
</dbReference>
<dbReference type="EMBL" id="SPAZ01000320">
    <property type="protein sequence ID" value="TQE19287.1"/>
    <property type="molecule type" value="Genomic_DNA"/>
</dbReference>
<keyword evidence="1" id="KW-0805">Transcription regulation</keyword>
<accession>A0AAE8VVF0</accession>
<organism evidence="6 7">
    <name type="scientific">Streptomyces ipomoeae</name>
    <dbReference type="NCBI Taxonomy" id="103232"/>
    <lineage>
        <taxon>Bacteria</taxon>
        <taxon>Bacillati</taxon>
        <taxon>Actinomycetota</taxon>
        <taxon>Actinomycetes</taxon>
        <taxon>Kitasatosporales</taxon>
        <taxon>Streptomycetaceae</taxon>
        <taxon>Streptomyces</taxon>
    </lineage>
</organism>
<dbReference type="Pfam" id="PF17935">
    <property type="entry name" value="TetR_C_27"/>
    <property type="match status" value="1"/>
</dbReference>
<evidence type="ECO:0000313" key="6">
    <source>
        <dbReference type="EMBL" id="TQE19287.1"/>
    </source>
</evidence>
<dbReference type="PROSITE" id="PS01081">
    <property type="entry name" value="HTH_TETR_1"/>
    <property type="match status" value="1"/>
</dbReference>
<evidence type="ECO:0000256" key="1">
    <source>
        <dbReference type="ARBA" id="ARBA00023015"/>
    </source>
</evidence>
<keyword evidence="3" id="KW-0804">Transcription</keyword>
<dbReference type="PRINTS" id="PR00455">
    <property type="entry name" value="HTHTETR"/>
</dbReference>
<dbReference type="PANTHER" id="PTHR30055:SF151">
    <property type="entry name" value="TRANSCRIPTIONAL REGULATORY PROTEIN"/>
    <property type="match status" value="1"/>
</dbReference>
<protein>
    <submittedName>
        <fullName evidence="6">TetR/AcrR family transcriptional regulator</fullName>
    </submittedName>
</protein>
<dbReference type="AlphaFoldDB" id="A0AAE8VVF0"/>
<dbReference type="Pfam" id="PF00440">
    <property type="entry name" value="TetR_N"/>
    <property type="match status" value="1"/>
</dbReference>
<proteinExistence type="predicted"/>
<dbReference type="SUPFAM" id="SSF48498">
    <property type="entry name" value="Tetracyclin repressor-like, C-terminal domain"/>
    <property type="match status" value="1"/>
</dbReference>
<keyword evidence="2 4" id="KW-0238">DNA-binding</keyword>
<gene>
    <name evidence="6" type="ORF">Sipo8835_39620</name>
</gene>
<dbReference type="PANTHER" id="PTHR30055">
    <property type="entry name" value="HTH-TYPE TRANSCRIPTIONAL REGULATOR RUTR"/>
    <property type="match status" value="1"/>
</dbReference>
<dbReference type="InterPro" id="IPR009057">
    <property type="entry name" value="Homeodomain-like_sf"/>
</dbReference>
<dbReference type="RefSeq" id="WP_141585707.1">
    <property type="nucleotide sequence ID" value="NZ_JARAVA010000067.1"/>
</dbReference>
<dbReference type="GO" id="GO:0000976">
    <property type="term" value="F:transcription cis-regulatory region binding"/>
    <property type="evidence" value="ECO:0007669"/>
    <property type="project" value="TreeGrafter"/>
</dbReference>
<dbReference type="InterPro" id="IPR001647">
    <property type="entry name" value="HTH_TetR"/>
</dbReference>
<dbReference type="InterPro" id="IPR041478">
    <property type="entry name" value="TetR_C_27"/>
</dbReference>
<evidence type="ECO:0000256" key="2">
    <source>
        <dbReference type="ARBA" id="ARBA00023125"/>
    </source>
</evidence>
<feature type="domain" description="HTH tetR-type" evidence="5">
    <location>
        <begin position="7"/>
        <end position="67"/>
    </location>
</feature>
<name>A0AAE8VVF0_9ACTN</name>
<evidence type="ECO:0000256" key="3">
    <source>
        <dbReference type="ARBA" id="ARBA00023163"/>
    </source>
</evidence>
<feature type="DNA-binding region" description="H-T-H motif" evidence="4">
    <location>
        <begin position="30"/>
        <end position="49"/>
    </location>
</feature>
<dbReference type="PROSITE" id="PS50977">
    <property type="entry name" value="HTH_TETR_2"/>
    <property type="match status" value="1"/>
</dbReference>
<dbReference type="Gene3D" id="1.10.357.10">
    <property type="entry name" value="Tetracycline Repressor, domain 2"/>
    <property type="match status" value="1"/>
</dbReference>
<evidence type="ECO:0000256" key="4">
    <source>
        <dbReference type="PROSITE-ProRule" id="PRU00335"/>
    </source>
</evidence>
<comment type="caution">
    <text evidence="6">The sequence shown here is derived from an EMBL/GenBank/DDBJ whole genome shotgun (WGS) entry which is preliminary data.</text>
</comment>
<reference evidence="6 7" key="1">
    <citation type="submission" date="2019-03" db="EMBL/GenBank/DDBJ databases">
        <title>Comparative genomic analyses of the sweetpotato soil rot pathogen, Streptomyces ipomoeae.</title>
        <authorList>
            <person name="Ruschel Soares N."/>
            <person name="Badger J.H."/>
            <person name="Huguet-Tapia J.C."/>
            <person name="Clark C.A."/>
            <person name="Pettis G.S."/>
        </authorList>
    </citation>
    <scope>NUCLEOTIDE SEQUENCE [LARGE SCALE GENOMIC DNA]</scope>
    <source>
        <strain evidence="6 7">88-35</strain>
    </source>
</reference>
<evidence type="ECO:0000259" key="5">
    <source>
        <dbReference type="PROSITE" id="PS50977"/>
    </source>
</evidence>
<dbReference type="InterPro" id="IPR036271">
    <property type="entry name" value="Tet_transcr_reg_TetR-rel_C_sf"/>
</dbReference>
<dbReference type="InterPro" id="IPR050109">
    <property type="entry name" value="HTH-type_TetR-like_transc_reg"/>
</dbReference>
<dbReference type="SUPFAM" id="SSF46689">
    <property type="entry name" value="Homeodomain-like"/>
    <property type="match status" value="1"/>
</dbReference>